<dbReference type="Proteomes" id="UP000446768">
    <property type="component" value="Unassembled WGS sequence"/>
</dbReference>
<evidence type="ECO:0000313" key="5">
    <source>
        <dbReference type="Proteomes" id="UP000446768"/>
    </source>
</evidence>
<accession>A0A7X2IKA9</accession>
<feature type="transmembrane region" description="Helical" evidence="2">
    <location>
        <begin position="52"/>
        <end position="72"/>
    </location>
</feature>
<gene>
    <name evidence="4" type="ORF">GJ700_04935</name>
</gene>
<dbReference type="Gene3D" id="1.20.120.1220">
    <property type="match status" value="1"/>
</dbReference>
<keyword evidence="5" id="KW-1185">Reference proteome</keyword>
<evidence type="ECO:0000256" key="2">
    <source>
        <dbReference type="SAM" id="Phobius"/>
    </source>
</evidence>
<dbReference type="GO" id="GO:0005886">
    <property type="term" value="C:plasma membrane"/>
    <property type="evidence" value="ECO:0007669"/>
    <property type="project" value="TreeGrafter"/>
</dbReference>
<reference evidence="4 5" key="1">
    <citation type="submission" date="2019-11" db="EMBL/GenBank/DDBJ databases">
        <title>Novel species isolated from a subtropical stream in China.</title>
        <authorList>
            <person name="Lu H."/>
        </authorList>
    </citation>
    <scope>NUCLEOTIDE SEQUENCE [LARGE SCALE GENOMIC DNA]</scope>
    <source>
        <strain evidence="4 5">FT92W</strain>
    </source>
</reference>
<dbReference type="Pfam" id="PF01478">
    <property type="entry name" value="Peptidase_A24"/>
    <property type="match status" value="1"/>
</dbReference>
<name>A0A7X2IKA9_9BURK</name>
<keyword evidence="2" id="KW-1133">Transmembrane helix</keyword>
<dbReference type="GO" id="GO:0006465">
    <property type="term" value="P:signal peptide processing"/>
    <property type="evidence" value="ECO:0007669"/>
    <property type="project" value="TreeGrafter"/>
</dbReference>
<evidence type="ECO:0000259" key="3">
    <source>
        <dbReference type="Pfam" id="PF01478"/>
    </source>
</evidence>
<protein>
    <submittedName>
        <fullName evidence="4">Prepilin peptidase</fullName>
    </submittedName>
</protein>
<comment type="caution">
    <text evidence="4">The sequence shown here is derived from an EMBL/GenBank/DDBJ whole genome shotgun (WGS) entry which is preliminary data.</text>
</comment>
<sequence length="177" mass="18087">MLNAFEFALLWLVLQAAVTDLAVRKIPNVLVLSGLLLALVLHGWLGPGGAWLSAWLAGMLTGFCLFLPMYMAGGMAAGDVKLMAMAGAFAGPSQACAIAFASILAGGLLGLGMLVASGRWRQGLANVRQLLVAWMLRLAGVRMPLPVLAGGASVGGMPYGVAVAAGTVVTVWSAHGV</sequence>
<comment type="similarity">
    <text evidence="1">Belongs to the peptidase A24 family.</text>
</comment>
<dbReference type="RefSeq" id="WP_154371515.1">
    <property type="nucleotide sequence ID" value="NZ_WKJJ01000002.1"/>
</dbReference>
<keyword evidence="2" id="KW-0812">Transmembrane</keyword>
<dbReference type="PANTHER" id="PTHR30487:SF0">
    <property type="entry name" value="PREPILIN LEADER PEPTIDASE_N-METHYLTRANSFERASE-RELATED"/>
    <property type="match status" value="1"/>
</dbReference>
<dbReference type="GO" id="GO:0004190">
    <property type="term" value="F:aspartic-type endopeptidase activity"/>
    <property type="evidence" value="ECO:0007669"/>
    <property type="project" value="InterPro"/>
</dbReference>
<feature type="transmembrane region" description="Helical" evidence="2">
    <location>
        <begin position="157"/>
        <end position="174"/>
    </location>
</feature>
<feature type="transmembrane region" description="Helical" evidence="2">
    <location>
        <begin position="26"/>
        <end position="45"/>
    </location>
</feature>
<evidence type="ECO:0000313" key="4">
    <source>
        <dbReference type="EMBL" id="MRV71063.1"/>
    </source>
</evidence>
<proteinExistence type="inferred from homology"/>
<evidence type="ECO:0000256" key="1">
    <source>
        <dbReference type="ARBA" id="ARBA00005801"/>
    </source>
</evidence>
<dbReference type="AlphaFoldDB" id="A0A7X2IKA9"/>
<dbReference type="InterPro" id="IPR050882">
    <property type="entry name" value="Prepilin_peptidase/N-MTase"/>
</dbReference>
<feature type="transmembrane region" description="Helical" evidence="2">
    <location>
        <begin position="92"/>
        <end position="115"/>
    </location>
</feature>
<keyword evidence="2" id="KW-0472">Membrane</keyword>
<organism evidence="4 5">
    <name type="scientific">Pseudoduganella rivuli</name>
    <dbReference type="NCBI Taxonomy" id="2666085"/>
    <lineage>
        <taxon>Bacteria</taxon>
        <taxon>Pseudomonadati</taxon>
        <taxon>Pseudomonadota</taxon>
        <taxon>Betaproteobacteria</taxon>
        <taxon>Burkholderiales</taxon>
        <taxon>Oxalobacteraceae</taxon>
        <taxon>Telluria group</taxon>
        <taxon>Pseudoduganella</taxon>
    </lineage>
</organism>
<dbReference type="InterPro" id="IPR000045">
    <property type="entry name" value="Prepilin_IV_endopep_pep"/>
</dbReference>
<dbReference type="PANTHER" id="PTHR30487">
    <property type="entry name" value="TYPE 4 PREPILIN-LIKE PROTEINS LEADER PEPTIDE-PROCESSING ENZYME"/>
    <property type="match status" value="1"/>
</dbReference>
<feature type="domain" description="Prepilin type IV endopeptidase peptidase" evidence="3">
    <location>
        <begin position="8"/>
        <end position="111"/>
    </location>
</feature>
<dbReference type="EMBL" id="WKJJ01000002">
    <property type="protein sequence ID" value="MRV71063.1"/>
    <property type="molecule type" value="Genomic_DNA"/>
</dbReference>